<organism evidence="1 2">
    <name type="scientific">Colletotrichum trifolii</name>
    <dbReference type="NCBI Taxonomy" id="5466"/>
    <lineage>
        <taxon>Eukaryota</taxon>
        <taxon>Fungi</taxon>
        <taxon>Dikarya</taxon>
        <taxon>Ascomycota</taxon>
        <taxon>Pezizomycotina</taxon>
        <taxon>Sordariomycetes</taxon>
        <taxon>Hypocreomycetidae</taxon>
        <taxon>Glomerellales</taxon>
        <taxon>Glomerellaceae</taxon>
        <taxon>Colletotrichum</taxon>
        <taxon>Colletotrichum orbiculare species complex</taxon>
    </lineage>
</organism>
<dbReference type="AlphaFoldDB" id="A0A4R8R5D6"/>
<proteinExistence type="predicted"/>
<comment type="caution">
    <text evidence="1">The sequence shown here is derived from an EMBL/GenBank/DDBJ whole genome shotgun (WGS) entry which is preliminary data.</text>
</comment>
<sequence>MTSVCELVPADEPEVWSLLVKTVDEMFPLDAAPEVLDELLAGVTLNCAETEMAGVWLTIEVGVEFTTSTEVLLDPVGIVVLKPRELSDDGAAIDVELENMEDMRVELLNERKEDGLVKAELSAR</sequence>
<accession>A0A4R8R5D6</accession>
<protein>
    <submittedName>
        <fullName evidence="1">Uncharacterized protein</fullName>
    </submittedName>
</protein>
<dbReference type="Proteomes" id="UP000295703">
    <property type="component" value="Unassembled WGS sequence"/>
</dbReference>
<name>A0A4R8R5D6_COLTR</name>
<dbReference type="EMBL" id="RYZW01000096">
    <property type="protein sequence ID" value="TDZ48397.1"/>
    <property type="molecule type" value="Genomic_DNA"/>
</dbReference>
<evidence type="ECO:0000313" key="1">
    <source>
        <dbReference type="EMBL" id="TDZ48397.1"/>
    </source>
</evidence>
<gene>
    <name evidence="1" type="ORF">CTRI78_v008185</name>
</gene>
<keyword evidence="2" id="KW-1185">Reference proteome</keyword>
<evidence type="ECO:0000313" key="2">
    <source>
        <dbReference type="Proteomes" id="UP000295703"/>
    </source>
</evidence>
<reference evidence="1 2" key="1">
    <citation type="submission" date="2018-12" db="EMBL/GenBank/DDBJ databases">
        <title>Genome sequence and assembly of Colletotrichum trifolii.</title>
        <authorList>
            <person name="Gan P."/>
            <person name="Shirasu K."/>
        </authorList>
    </citation>
    <scope>NUCLEOTIDE SEQUENCE [LARGE SCALE GENOMIC DNA]</scope>
    <source>
        <strain evidence="1 2">543-2</strain>
    </source>
</reference>